<accession>A0A9D4UQ27</accession>
<dbReference type="PANTHER" id="PTHR36124">
    <property type="match status" value="1"/>
</dbReference>
<comment type="caution">
    <text evidence="2">The sequence shown here is derived from an EMBL/GenBank/DDBJ whole genome shotgun (WGS) entry which is preliminary data.</text>
</comment>
<proteinExistence type="predicted"/>
<dbReference type="GO" id="GO:0016491">
    <property type="term" value="F:oxidoreductase activity"/>
    <property type="evidence" value="ECO:0007669"/>
    <property type="project" value="InterPro"/>
</dbReference>
<dbReference type="InterPro" id="IPR018713">
    <property type="entry name" value="MPAB/Lcp_cat_dom"/>
</dbReference>
<feature type="domain" description="ER-bound oxygenase mpaB/mpaB'/Rubber oxygenase catalytic" evidence="1">
    <location>
        <begin position="80"/>
        <end position="254"/>
    </location>
</feature>
<dbReference type="Pfam" id="PF09995">
    <property type="entry name" value="MPAB_Lcp_cat"/>
    <property type="match status" value="1"/>
</dbReference>
<protein>
    <recommendedName>
        <fullName evidence="1">ER-bound oxygenase mpaB/mpaB'/Rubber oxygenase catalytic domain-containing protein</fullName>
    </recommendedName>
</protein>
<reference evidence="2" key="1">
    <citation type="submission" date="2021-01" db="EMBL/GenBank/DDBJ databases">
        <title>Adiantum capillus-veneris genome.</title>
        <authorList>
            <person name="Fang Y."/>
            <person name="Liao Q."/>
        </authorList>
    </citation>
    <scope>NUCLEOTIDE SEQUENCE</scope>
    <source>
        <strain evidence="2">H3</strain>
        <tissue evidence="2">Leaf</tissue>
    </source>
</reference>
<name>A0A9D4UQ27_ADICA</name>
<organism evidence="2 3">
    <name type="scientific">Adiantum capillus-veneris</name>
    <name type="common">Maidenhair fern</name>
    <dbReference type="NCBI Taxonomy" id="13818"/>
    <lineage>
        <taxon>Eukaryota</taxon>
        <taxon>Viridiplantae</taxon>
        <taxon>Streptophyta</taxon>
        <taxon>Embryophyta</taxon>
        <taxon>Tracheophyta</taxon>
        <taxon>Polypodiopsida</taxon>
        <taxon>Polypodiidae</taxon>
        <taxon>Polypodiales</taxon>
        <taxon>Pteridineae</taxon>
        <taxon>Pteridaceae</taxon>
        <taxon>Vittarioideae</taxon>
        <taxon>Adiantum</taxon>
    </lineage>
</organism>
<feature type="non-terminal residue" evidence="2">
    <location>
        <position position="1"/>
    </location>
</feature>
<dbReference type="Proteomes" id="UP000886520">
    <property type="component" value="Chromosome 13"/>
</dbReference>
<evidence type="ECO:0000313" key="3">
    <source>
        <dbReference type="Proteomes" id="UP000886520"/>
    </source>
</evidence>
<evidence type="ECO:0000313" key="2">
    <source>
        <dbReference type="EMBL" id="KAI5071886.1"/>
    </source>
</evidence>
<sequence length="362" mass="41731">AAMLLPRLLLLFACLLATWKLACALLRRRRAFLISGLHTLRHSHTIHTHLAFVDFPFLFRRSLEFGLFRTYAIPSISCTLSQAGHFAKNASKRYDDTDILVRELVMHHADGDRGSLALRRLNFIHSQYKISNADFLYVLSIFVLLPLEWISKYGYRALTNVEKTSVFTLWHDIGTRMGIRDIPSSLKDFAVYKEDYESKHMVYSNTNKEIAEMTMKLLLSEMPAFFRPIARKLVYAFMDDRLRKAMGYPRQPEWLSAFVLGMVKMHGYVVSWMLPRPLNCAEIRIPSGCPASQGALFDPEALHKLLWQRYEPYTYKEGYKLKEVGAMKPGCLGIAYPGELLLPLSQCNNLPWPLPLVRKPHM</sequence>
<dbReference type="OrthoDB" id="545169at2759"/>
<dbReference type="AlphaFoldDB" id="A0A9D4UQ27"/>
<keyword evidence="3" id="KW-1185">Reference proteome</keyword>
<evidence type="ECO:0000259" key="1">
    <source>
        <dbReference type="Pfam" id="PF09995"/>
    </source>
</evidence>
<dbReference type="PANTHER" id="PTHR36124:SF1">
    <property type="entry name" value="ER-BOUND OXYGENASE MPAB_MPAB'_RUBBER OXYGENASE CATALYTIC DOMAIN-CONTAINING PROTEIN"/>
    <property type="match status" value="1"/>
</dbReference>
<dbReference type="InterPro" id="IPR046366">
    <property type="entry name" value="MPAB"/>
</dbReference>
<dbReference type="EMBL" id="JABFUD020000013">
    <property type="protein sequence ID" value="KAI5071886.1"/>
    <property type="molecule type" value="Genomic_DNA"/>
</dbReference>
<gene>
    <name evidence="2" type="ORF">GOP47_0014137</name>
</gene>